<feature type="binding site" evidence="9">
    <location>
        <position position="11"/>
    </location>
    <ligand>
        <name>Mg(2+)</name>
        <dbReference type="ChEBI" id="CHEBI:18420"/>
    </ligand>
</feature>
<dbReference type="GO" id="GO:0008776">
    <property type="term" value="F:acetate kinase activity"/>
    <property type="evidence" value="ECO:0007669"/>
    <property type="project" value="UniProtKB-UniRule"/>
</dbReference>
<dbReference type="HAMAP" id="MF_00020">
    <property type="entry name" value="Acetate_kinase"/>
    <property type="match status" value="1"/>
</dbReference>
<keyword evidence="8 9" id="KW-0460">Magnesium</keyword>
<dbReference type="PIRSF" id="PIRSF000722">
    <property type="entry name" value="Acetate_prop_kin"/>
    <property type="match status" value="1"/>
</dbReference>
<dbReference type="InterPro" id="IPR000890">
    <property type="entry name" value="Aliphatic_acid_kin_short-chain"/>
</dbReference>
<feature type="binding site" evidence="9">
    <location>
        <position position="18"/>
    </location>
    <ligand>
        <name>ATP</name>
        <dbReference type="ChEBI" id="CHEBI:30616"/>
    </ligand>
</feature>
<dbReference type="InterPro" id="IPR023865">
    <property type="entry name" value="Aliphatic_acid_kinase_CS"/>
</dbReference>
<evidence type="ECO:0000256" key="5">
    <source>
        <dbReference type="ARBA" id="ARBA00022741"/>
    </source>
</evidence>
<evidence type="ECO:0000256" key="1">
    <source>
        <dbReference type="ARBA" id="ARBA00008748"/>
    </source>
</evidence>
<comment type="caution">
    <text evidence="11">The sequence shown here is derived from an EMBL/GenBank/DDBJ whole genome shotgun (WGS) entry which is preliminary data.</text>
</comment>
<dbReference type="GO" id="GO:0006085">
    <property type="term" value="P:acetyl-CoA biosynthetic process"/>
    <property type="evidence" value="ECO:0007669"/>
    <property type="project" value="UniProtKB-UniRule"/>
</dbReference>
<evidence type="ECO:0000256" key="7">
    <source>
        <dbReference type="ARBA" id="ARBA00022840"/>
    </source>
</evidence>
<organism evidence="11 12">
    <name type="scientific">Roseibium hamelinense</name>
    <dbReference type="NCBI Taxonomy" id="150831"/>
    <lineage>
        <taxon>Bacteria</taxon>
        <taxon>Pseudomonadati</taxon>
        <taxon>Pseudomonadota</taxon>
        <taxon>Alphaproteobacteria</taxon>
        <taxon>Hyphomicrobiales</taxon>
        <taxon>Stappiaceae</taxon>
        <taxon>Roseibium</taxon>
    </lineage>
</organism>
<gene>
    <name evidence="9" type="primary">ackA</name>
    <name evidence="11" type="ORF">JM93_03994</name>
</gene>
<dbReference type="GO" id="GO:0005829">
    <property type="term" value="C:cytosol"/>
    <property type="evidence" value="ECO:0007669"/>
    <property type="project" value="TreeGrafter"/>
</dbReference>
<feature type="site" description="Transition state stabilizer" evidence="9">
    <location>
        <position position="239"/>
    </location>
</feature>
<dbReference type="PANTHER" id="PTHR21060:SF21">
    <property type="entry name" value="ACETATE KINASE"/>
    <property type="match status" value="1"/>
</dbReference>
<dbReference type="EC" id="2.7.2.1" evidence="9"/>
<sequence length="389" mass="41780">MGKTDHILVLNAGSSSIKFTLFLGDEVLVEGQISGLGAVPNLKFNATKSRTSIDRPLSATEGTNHSAALQALLPLLDRELAGNPVAAVGHRVVHGGVSFSEPICLTPDLFRELETLIPLAPLHQPHNLAGVKAAEAAFPNAVQVACFDTAFHRSHPWVNDTFALPRSYYDEGVRRYGFHGLSYEYICEYLKAADPAAYAGKLIVAHLGNGASMCAINNGQSIGSTMGFTALDGLPMGTRSGQLDPGVVLYLMTEKGLSASEISDLLYKDSGLKGLSGISQDMRTLSQSDDPKAKEAIDYFVFRIRRELGAMAAVLHGLDTVVFTGGIGENSALVRQLVCEDQGWIGLEIDEQQNASNTGVISRETSRVKVLVIPTNEEDMIRRHTAALM</sequence>
<dbReference type="NCBIfam" id="TIGR00016">
    <property type="entry name" value="ackA"/>
    <property type="match status" value="1"/>
</dbReference>
<evidence type="ECO:0000256" key="2">
    <source>
        <dbReference type="ARBA" id="ARBA00022490"/>
    </source>
</evidence>
<keyword evidence="2 9" id="KW-0963">Cytoplasm</keyword>
<comment type="catalytic activity">
    <reaction evidence="9">
        <text>acetate + ATP = acetyl phosphate + ADP</text>
        <dbReference type="Rhea" id="RHEA:11352"/>
        <dbReference type="ChEBI" id="CHEBI:22191"/>
        <dbReference type="ChEBI" id="CHEBI:30089"/>
        <dbReference type="ChEBI" id="CHEBI:30616"/>
        <dbReference type="ChEBI" id="CHEBI:456216"/>
        <dbReference type="EC" id="2.7.2.1"/>
    </reaction>
</comment>
<evidence type="ECO:0000313" key="11">
    <source>
        <dbReference type="EMBL" id="TWI80780.1"/>
    </source>
</evidence>
<dbReference type="InterPro" id="IPR043129">
    <property type="entry name" value="ATPase_NBD"/>
</dbReference>
<keyword evidence="7 9" id="KW-0067">ATP-binding</keyword>
<feature type="site" description="Transition state stabilizer" evidence="9">
    <location>
        <position position="179"/>
    </location>
</feature>
<evidence type="ECO:0000256" key="6">
    <source>
        <dbReference type="ARBA" id="ARBA00022777"/>
    </source>
</evidence>
<dbReference type="OrthoDB" id="9802453at2"/>
<dbReference type="GO" id="GO:0005524">
    <property type="term" value="F:ATP binding"/>
    <property type="evidence" value="ECO:0007669"/>
    <property type="project" value="UniProtKB-KW"/>
</dbReference>
<reference evidence="11 12" key="1">
    <citation type="submission" date="2019-07" db="EMBL/GenBank/DDBJ databases">
        <title>Genomic Encyclopedia of Archaeal and Bacterial Type Strains, Phase II (KMG-II): from individual species to whole genera.</title>
        <authorList>
            <person name="Goeker M."/>
        </authorList>
    </citation>
    <scope>NUCLEOTIDE SEQUENCE [LARGE SCALE GENOMIC DNA]</scope>
    <source>
        <strain evidence="11 12">ATCC BAA-252</strain>
    </source>
</reference>
<dbReference type="Pfam" id="PF00871">
    <property type="entry name" value="Acetate_kinase"/>
    <property type="match status" value="1"/>
</dbReference>
<keyword evidence="12" id="KW-1185">Reference proteome</keyword>
<feature type="binding site" evidence="9">
    <location>
        <position position="91"/>
    </location>
    <ligand>
        <name>substrate</name>
    </ligand>
</feature>
<dbReference type="Proteomes" id="UP000320593">
    <property type="component" value="Unassembled WGS sequence"/>
</dbReference>
<comment type="cofactor">
    <cofactor evidence="9">
        <name>Mg(2+)</name>
        <dbReference type="ChEBI" id="CHEBI:18420"/>
    </cofactor>
    <cofactor evidence="9">
        <name>Mn(2+)</name>
        <dbReference type="ChEBI" id="CHEBI:29035"/>
    </cofactor>
    <text evidence="9">Mg(2+). Can also accept Mn(2+).</text>
</comment>
<evidence type="ECO:0000256" key="3">
    <source>
        <dbReference type="ARBA" id="ARBA00022679"/>
    </source>
</evidence>
<keyword evidence="3 9" id="KW-0808">Transferase</keyword>
<keyword evidence="5 9" id="KW-0547">Nucleotide-binding</keyword>
<dbReference type="Gene3D" id="3.30.420.40">
    <property type="match status" value="2"/>
</dbReference>
<dbReference type="PRINTS" id="PR00471">
    <property type="entry name" value="ACETATEKNASE"/>
</dbReference>
<dbReference type="PROSITE" id="PS01076">
    <property type="entry name" value="ACETATE_KINASE_2"/>
    <property type="match status" value="1"/>
</dbReference>
<proteinExistence type="inferred from homology"/>
<feature type="binding site" evidence="9">
    <location>
        <begin position="206"/>
        <end position="210"/>
    </location>
    <ligand>
        <name>ATP</name>
        <dbReference type="ChEBI" id="CHEBI:30616"/>
    </ligand>
</feature>
<comment type="subcellular location">
    <subcellularLocation>
        <location evidence="9">Cytoplasm</location>
    </subcellularLocation>
</comment>
<keyword evidence="6 9" id="KW-0418">Kinase</keyword>
<evidence type="ECO:0000256" key="9">
    <source>
        <dbReference type="HAMAP-Rule" id="MF_00020"/>
    </source>
</evidence>
<comment type="pathway">
    <text evidence="9">Metabolic intermediate biosynthesis; acetyl-CoA biosynthesis; acetyl-CoA from acetate: step 1/2.</text>
</comment>
<dbReference type="PROSITE" id="PS01075">
    <property type="entry name" value="ACETATE_KINASE_1"/>
    <property type="match status" value="1"/>
</dbReference>
<feature type="binding site" evidence="9">
    <location>
        <position position="377"/>
    </location>
    <ligand>
        <name>Mg(2+)</name>
        <dbReference type="ChEBI" id="CHEBI:18420"/>
    </ligand>
</feature>
<comment type="function">
    <text evidence="9">Catalyzes the formation of acetyl phosphate from acetate and ATP. Can also catalyze the reverse reaction.</text>
</comment>
<name>A0A562SJ43_9HYPH</name>
<dbReference type="AlphaFoldDB" id="A0A562SJ43"/>
<comment type="subunit">
    <text evidence="9">Homodimer.</text>
</comment>
<dbReference type="PANTHER" id="PTHR21060">
    <property type="entry name" value="ACETATE KINASE"/>
    <property type="match status" value="1"/>
</dbReference>
<dbReference type="InterPro" id="IPR004372">
    <property type="entry name" value="Ac/propionate_kinase"/>
</dbReference>
<dbReference type="RefSeq" id="WP_145346946.1">
    <property type="nucleotide sequence ID" value="NZ_SMLY01000077.1"/>
</dbReference>
<feature type="active site" description="Proton donor/acceptor" evidence="9">
    <location>
        <position position="148"/>
    </location>
</feature>
<dbReference type="GO" id="GO:0006083">
    <property type="term" value="P:acetate metabolic process"/>
    <property type="evidence" value="ECO:0007669"/>
    <property type="project" value="TreeGrafter"/>
</dbReference>
<protein>
    <recommendedName>
        <fullName evidence="9">Acetate kinase</fullName>
        <ecNumber evidence="9">2.7.2.1</ecNumber>
    </recommendedName>
    <alternativeName>
        <fullName evidence="9">Acetokinase</fullName>
    </alternativeName>
</protein>
<evidence type="ECO:0000256" key="8">
    <source>
        <dbReference type="ARBA" id="ARBA00022842"/>
    </source>
</evidence>
<keyword evidence="4 9" id="KW-0479">Metal-binding</keyword>
<feature type="binding site" evidence="9">
    <location>
        <begin position="326"/>
        <end position="330"/>
    </location>
    <ligand>
        <name>ATP</name>
        <dbReference type="ChEBI" id="CHEBI:30616"/>
    </ligand>
</feature>
<dbReference type="SUPFAM" id="SSF53067">
    <property type="entry name" value="Actin-like ATPase domain"/>
    <property type="match status" value="2"/>
</dbReference>
<evidence type="ECO:0000256" key="4">
    <source>
        <dbReference type="ARBA" id="ARBA00022723"/>
    </source>
</evidence>
<feature type="binding site" evidence="9">
    <location>
        <begin position="281"/>
        <end position="283"/>
    </location>
    <ligand>
        <name>ATP</name>
        <dbReference type="ChEBI" id="CHEBI:30616"/>
    </ligand>
</feature>
<evidence type="ECO:0000313" key="12">
    <source>
        <dbReference type="Proteomes" id="UP000320593"/>
    </source>
</evidence>
<accession>A0A562SJ43</accession>
<evidence type="ECO:0000256" key="10">
    <source>
        <dbReference type="RuleBase" id="RU003835"/>
    </source>
</evidence>
<comment type="similarity">
    <text evidence="1 9 10">Belongs to the acetokinase family.</text>
</comment>
<dbReference type="EMBL" id="VLLF01000011">
    <property type="protein sequence ID" value="TWI80780.1"/>
    <property type="molecule type" value="Genomic_DNA"/>
</dbReference>
<dbReference type="GO" id="GO:0000287">
    <property type="term" value="F:magnesium ion binding"/>
    <property type="evidence" value="ECO:0007669"/>
    <property type="project" value="UniProtKB-UniRule"/>
</dbReference>
<dbReference type="UniPathway" id="UPA00340">
    <property type="reaction ID" value="UER00458"/>
</dbReference>